<dbReference type="AlphaFoldDB" id="A0A8H3F9N1"/>
<sequence>MAPSTIPSPHRFLSDKHQAIPDNQRTTNTAGHNSPEQNSGTNFTYRSSRNTKLSDHGASQFAVKPRFAGPRNPIARYSTARSPKARKDRVEEFDEDSVTSENENRYEPLLGSVKRLRGGERIDETFNDFEENGSASNAIHSMEGQPLIPSTRKRKIPLPPSWYTTDATDIERNNHRTLPLKHALDTETPPTRSKQDTSFAISPLPPTSANENQFLVSPRFSSSISPSSAGRSVPRFDFTKLTERTASKLQKVTGTGQFIFDSTSSARDGHNEALNLENANLTLLFSPQKHRKYQYAPGGLAATVRDWVLDAAAGINSTTTLTTFRVLTVETGQRGSRMVYGLNKLQERERYLLLGEPRGSRVTAITIGSHITIMDPSWKLELEEVWTVAVNWKVYEADNI</sequence>
<dbReference type="Proteomes" id="UP000664169">
    <property type="component" value="Unassembled WGS sequence"/>
</dbReference>
<accession>A0A8H3F9N1</accession>
<proteinExistence type="predicted"/>
<feature type="region of interest" description="Disordered" evidence="1">
    <location>
        <begin position="180"/>
        <end position="210"/>
    </location>
</feature>
<name>A0A8H3F9N1_9LECA</name>
<comment type="caution">
    <text evidence="2">The sequence shown here is derived from an EMBL/GenBank/DDBJ whole genome shotgun (WGS) entry which is preliminary data.</text>
</comment>
<feature type="compositionally biased region" description="Polar residues" evidence="1">
    <location>
        <begin position="21"/>
        <end position="51"/>
    </location>
</feature>
<gene>
    <name evidence="2" type="ORF">GOMPHAMPRED_002052</name>
</gene>
<feature type="region of interest" description="Disordered" evidence="1">
    <location>
        <begin position="1"/>
        <end position="104"/>
    </location>
</feature>
<evidence type="ECO:0000313" key="2">
    <source>
        <dbReference type="EMBL" id="CAF9920313.1"/>
    </source>
</evidence>
<dbReference type="OrthoDB" id="5389296at2759"/>
<evidence type="ECO:0000256" key="1">
    <source>
        <dbReference type="SAM" id="MobiDB-lite"/>
    </source>
</evidence>
<keyword evidence="3" id="KW-1185">Reference proteome</keyword>
<reference evidence="2" key="1">
    <citation type="submission" date="2021-03" db="EMBL/GenBank/DDBJ databases">
        <authorList>
            <person name="Tagirdzhanova G."/>
        </authorList>
    </citation>
    <scope>NUCLEOTIDE SEQUENCE</scope>
</reference>
<evidence type="ECO:0000313" key="3">
    <source>
        <dbReference type="Proteomes" id="UP000664169"/>
    </source>
</evidence>
<organism evidence="2 3">
    <name type="scientific">Gomphillus americanus</name>
    <dbReference type="NCBI Taxonomy" id="1940652"/>
    <lineage>
        <taxon>Eukaryota</taxon>
        <taxon>Fungi</taxon>
        <taxon>Dikarya</taxon>
        <taxon>Ascomycota</taxon>
        <taxon>Pezizomycotina</taxon>
        <taxon>Lecanoromycetes</taxon>
        <taxon>OSLEUM clade</taxon>
        <taxon>Ostropomycetidae</taxon>
        <taxon>Ostropales</taxon>
        <taxon>Graphidaceae</taxon>
        <taxon>Gomphilloideae</taxon>
        <taxon>Gomphillus</taxon>
    </lineage>
</organism>
<protein>
    <submittedName>
        <fullName evidence="2">Uncharacterized protein</fullName>
    </submittedName>
</protein>
<dbReference type="EMBL" id="CAJPDQ010000015">
    <property type="protein sequence ID" value="CAF9920313.1"/>
    <property type="molecule type" value="Genomic_DNA"/>
</dbReference>
<feature type="compositionally biased region" description="Polar residues" evidence="1">
    <location>
        <begin position="188"/>
        <end position="200"/>
    </location>
</feature>